<dbReference type="FunFam" id="1.10.238.10:FF:000115">
    <property type="entry name" value="Calcium-binding protein 8"/>
    <property type="match status" value="1"/>
</dbReference>
<keyword evidence="6" id="KW-0479">Metal-binding</keyword>
<dbReference type="InterPro" id="IPR018247">
    <property type="entry name" value="EF_Hand_1_Ca_BS"/>
</dbReference>
<evidence type="ECO:0000256" key="9">
    <source>
        <dbReference type="ARBA" id="ARBA00022989"/>
    </source>
</evidence>
<evidence type="ECO:0000256" key="10">
    <source>
        <dbReference type="ARBA" id="ARBA00023034"/>
    </source>
</evidence>
<dbReference type="GO" id="GO:0005509">
    <property type="term" value="F:calcium ion binding"/>
    <property type="evidence" value="ECO:0007669"/>
    <property type="project" value="InterPro"/>
</dbReference>
<dbReference type="Pfam" id="PF13499">
    <property type="entry name" value="EF-hand_7"/>
    <property type="match status" value="1"/>
</dbReference>
<evidence type="ECO:0000256" key="4">
    <source>
        <dbReference type="ARBA" id="ARBA00022490"/>
    </source>
</evidence>
<dbReference type="SUPFAM" id="SSF47473">
    <property type="entry name" value="EF-hand"/>
    <property type="match status" value="1"/>
</dbReference>
<evidence type="ECO:0000313" key="17">
    <source>
        <dbReference type="Proteomes" id="UP000001646"/>
    </source>
</evidence>
<evidence type="ECO:0000256" key="5">
    <source>
        <dbReference type="ARBA" id="ARBA00022692"/>
    </source>
</evidence>
<keyword evidence="10" id="KW-0333">Golgi apparatus</keyword>
<sequence>MGPKRQQLWHGVTHSQQLSQTFLEPSDLLGLDLEHLLAVASPFSSLLLLLFRACWSFDVGESKSGRSRGWRGGGVGEWTPALSIPPASLLLSPPSLPWPWPPAAWIRRAWEPSRAPGVQPPALKDPHPHPPSLLPFPLSGQGGGRRRGGAAAREKMPFHHVTAGLLYKGNYLNRSISAGSDSEQLANISVEELDEIREAFRILDRDGNGFISKQELGMAMRSLGYMPSEVELAIIMQRLDMDGDGQVDFDEFMTILGPKLVSSEGRDGFLGNTIDSIFWQFDMQRITLEELKHILYHAFRDHLTMKDIENIIINEEESLNENSGNCQTEFEVHSQKQNRQTCVRKSLICAFAMAFIISVMLIAANQILRSGME</sequence>
<evidence type="ECO:0000256" key="12">
    <source>
        <dbReference type="ARBA" id="ARBA00037801"/>
    </source>
</evidence>
<accession>H9G3S5</accession>
<dbReference type="PROSITE" id="PS50222">
    <property type="entry name" value="EF_HAND_2"/>
    <property type="match status" value="2"/>
</dbReference>
<protein>
    <recommendedName>
        <fullName evidence="15">EF-hand domain-containing protein</fullName>
    </recommendedName>
</protein>
<comment type="subcellular location">
    <subcellularLocation>
        <location evidence="1">Cell membrane</location>
        <topology evidence="1">Single-pass type IV membrane protein</topology>
    </subcellularLocation>
    <subcellularLocation>
        <location evidence="2">Cytoplasm</location>
        <location evidence="2">Perinuclear region</location>
    </subcellularLocation>
    <subcellularLocation>
        <location evidence="12">Golgi apparatus</location>
        <location evidence="12">trans-Golgi network membrane</location>
        <topology evidence="12">Single-pass type IV membrane protein</topology>
    </subcellularLocation>
</comment>
<dbReference type="Proteomes" id="UP000001646">
    <property type="component" value="Unplaced"/>
</dbReference>
<dbReference type="STRING" id="28377.ENSACAP00000000443"/>
<dbReference type="AlphaFoldDB" id="H9G3S5"/>
<evidence type="ECO:0000256" key="3">
    <source>
        <dbReference type="ARBA" id="ARBA00022475"/>
    </source>
</evidence>
<dbReference type="PANTHER" id="PTHR46311">
    <property type="entry name" value="CALCIUM-BINDING PROTEIN 8-RELATED"/>
    <property type="match status" value="1"/>
</dbReference>
<reference evidence="16" key="3">
    <citation type="submission" date="2025-09" db="UniProtKB">
        <authorList>
            <consortium name="Ensembl"/>
        </authorList>
    </citation>
    <scope>IDENTIFICATION</scope>
</reference>
<dbReference type="InterPro" id="IPR002048">
    <property type="entry name" value="EF_hand_dom"/>
</dbReference>
<dbReference type="InterPro" id="IPR051111">
    <property type="entry name" value="Ca-binding_regulatory"/>
</dbReference>
<comment type="subunit">
    <text evidence="13">Interacts with PI4KB. This binding competes with FREQ/NCS1 binding in a calcium-dependent manner.</text>
</comment>
<evidence type="ECO:0000313" key="16">
    <source>
        <dbReference type="Ensembl" id="ENSACAP00000000443.4"/>
    </source>
</evidence>
<evidence type="ECO:0000256" key="7">
    <source>
        <dbReference type="ARBA" id="ARBA00022737"/>
    </source>
</evidence>
<organism evidence="16 17">
    <name type="scientific">Anolis carolinensis</name>
    <name type="common">Green anole</name>
    <name type="synonym">American chameleon</name>
    <dbReference type="NCBI Taxonomy" id="28377"/>
    <lineage>
        <taxon>Eukaryota</taxon>
        <taxon>Metazoa</taxon>
        <taxon>Chordata</taxon>
        <taxon>Craniata</taxon>
        <taxon>Vertebrata</taxon>
        <taxon>Euteleostomi</taxon>
        <taxon>Lepidosauria</taxon>
        <taxon>Squamata</taxon>
        <taxon>Bifurcata</taxon>
        <taxon>Unidentata</taxon>
        <taxon>Episquamata</taxon>
        <taxon>Toxicofera</taxon>
        <taxon>Iguania</taxon>
        <taxon>Dactyloidae</taxon>
        <taxon>Anolis</taxon>
    </lineage>
</organism>
<dbReference type="GO" id="GO:0032588">
    <property type="term" value="C:trans-Golgi network membrane"/>
    <property type="evidence" value="ECO:0000318"/>
    <property type="project" value="GO_Central"/>
</dbReference>
<dbReference type="InterPro" id="IPR001751">
    <property type="entry name" value="S100/CaBP7/8-like_CS"/>
</dbReference>
<dbReference type="HOGENOM" id="CLU_106115_0_0_1"/>
<evidence type="ECO:0000256" key="13">
    <source>
        <dbReference type="ARBA" id="ARBA00038636"/>
    </source>
</evidence>
<dbReference type="eggNOG" id="KOG0027">
    <property type="taxonomic scope" value="Eukaryota"/>
</dbReference>
<evidence type="ECO:0000259" key="15">
    <source>
        <dbReference type="PROSITE" id="PS50222"/>
    </source>
</evidence>
<keyword evidence="7" id="KW-0677">Repeat</keyword>
<gene>
    <name evidence="16" type="primary">caln1</name>
</gene>
<dbReference type="Gene3D" id="1.10.238.10">
    <property type="entry name" value="EF-hand"/>
    <property type="match status" value="1"/>
</dbReference>
<dbReference type="Ensembl" id="ENSACAT00000000460.4">
    <property type="protein sequence ID" value="ENSACAP00000000443.4"/>
    <property type="gene ID" value="ENSACAG00000000491.4"/>
</dbReference>
<keyword evidence="3" id="KW-1003">Cell membrane</keyword>
<dbReference type="PANTHER" id="PTHR46311:SF3">
    <property type="entry name" value="CALCIUM-BINDING PROTEIN 8"/>
    <property type="match status" value="1"/>
</dbReference>
<keyword evidence="17" id="KW-1185">Reference proteome</keyword>
<feature type="domain" description="EF-hand" evidence="15">
    <location>
        <begin position="227"/>
        <end position="262"/>
    </location>
</feature>
<evidence type="ECO:0000256" key="8">
    <source>
        <dbReference type="ARBA" id="ARBA00022837"/>
    </source>
</evidence>
<dbReference type="InParanoid" id="H9G3S5"/>
<feature type="domain" description="EF-hand" evidence="15">
    <location>
        <begin position="191"/>
        <end position="226"/>
    </location>
</feature>
<keyword evidence="5 14" id="KW-0812">Transmembrane</keyword>
<dbReference type="CDD" id="cd00051">
    <property type="entry name" value="EFh"/>
    <property type="match status" value="1"/>
</dbReference>
<evidence type="ECO:0000256" key="6">
    <source>
        <dbReference type="ARBA" id="ARBA00022723"/>
    </source>
</evidence>
<name>H9G3S5_ANOCA</name>
<dbReference type="GO" id="GO:0048471">
    <property type="term" value="C:perinuclear region of cytoplasm"/>
    <property type="evidence" value="ECO:0007669"/>
    <property type="project" value="UniProtKB-SubCell"/>
</dbReference>
<dbReference type="InterPro" id="IPR011992">
    <property type="entry name" value="EF-hand-dom_pair"/>
</dbReference>
<reference evidence="16" key="1">
    <citation type="submission" date="2009-12" db="EMBL/GenBank/DDBJ databases">
        <title>The Genome Sequence of Anolis carolinensis (Green Anole Lizard).</title>
        <authorList>
            <consortium name="The Genome Sequencing Platform"/>
            <person name="Di Palma F."/>
            <person name="Alfoldi J."/>
            <person name="Heiman D."/>
            <person name="Young S."/>
            <person name="Grabherr M."/>
            <person name="Johnson J."/>
            <person name="Lander E.S."/>
            <person name="Lindblad-Toh K."/>
        </authorList>
    </citation>
    <scope>NUCLEOTIDE SEQUENCE [LARGE SCALE GENOMIC DNA]</scope>
    <source>
        <strain evidence="16">JBL SC #1</strain>
    </source>
</reference>
<dbReference type="PROSITE" id="PS00018">
    <property type="entry name" value="EF_HAND_1"/>
    <property type="match status" value="2"/>
</dbReference>
<keyword evidence="11 14" id="KW-0472">Membrane</keyword>
<reference evidence="16" key="2">
    <citation type="submission" date="2025-08" db="UniProtKB">
        <authorList>
            <consortium name="Ensembl"/>
        </authorList>
    </citation>
    <scope>IDENTIFICATION</scope>
</reference>
<keyword evidence="8" id="KW-0106">Calcium</keyword>
<dbReference type="GeneTree" id="ENSGT00940000159212"/>
<dbReference type="PROSITE" id="PS00303">
    <property type="entry name" value="S100_CABP"/>
    <property type="match status" value="1"/>
</dbReference>
<keyword evidence="4" id="KW-0963">Cytoplasm</keyword>
<evidence type="ECO:0000256" key="1">
    <source>
        <dbReference type="ARBA" id="ARBA00004521"/>
    </source>
</evidence>
<evidence type="ECO:0000256" key="11">
    <source>
        <dbReference type="ARBA" id="ARBA00023136"/>
    </source>
</evidence>
<dbReference type="GO" id="GO:0005886">
    <property type="term" value="C:plasma membrane"/>
    <property type="evidence" value="ECO:0007669"/>
    <property type="project" value="UniProtKB-SubCell"/>
</dbReference>
<dbReference type="Bgee" id="ENSACAG00000000491">
    <property type="expression patterns" value="Expressed in brain and 3 other cell types or tissues"/>
</dbReference>
<evidence type="ECO:0000256" key="14">
    <source>
        <dbReference type="SAM" id="Phobius"/>
    </source>
</evidence>
<evidence type="ECO:0000256" key="2">
    <source>
        <dbReference type="ARBA" id="ARBA00004556"/>
    </source>
</evidence>
<feature type="transmembrane region" description="Helical" evidence="14">
    <location>
        <begin position="346"/>
        <end position="368"/>
    </location>
</feature>
<dbReference type="SMART" id="SM00054">
    <property type="entry name" value="EFh"/>
    <property type="match status" value="2"/>
</dbReference>
<proteinExistence type="predicted"/>
<keyword evidence="9 14" id="KW-1133">Transmembrane helix</keyword>